<proteinExistence type="predicted"/>
<dbReference type="InParanoid" id="A0A1Y2EGD5"/>
<dbReference type="EMBL" id="MCFJ01000002">
    <property type="protein sequence ID" value="ORY70316.1"/>
    <property type="molecule type" value="Genomic_DNA"/>
</dbReference>
<accession>A0A1Y2EGD5</accession>
<protein>
    <submittedName>
        <fullName evidence="1">Uncharacterized protein</fullName>
    </submittedName>
</protein>
<keyword evidence="2" id="KW-1185">Reference proteome</keyword>
<dbReference type="RefSeq" id="XP_040720266.1">
    <property type="nucleotide sequence ID" value="XM_040862872.1"/>
</dbReference>
<dbReference type="GeneID" id="63779084"/>
<dbReference type="AlphaFoldDB" id="A0A1Y2EGD5"/>
<evidence type="ECO:0000313" key="2">
    <source>
        <dbReference type="Proteomes" id="UP000193689"/>
    </source>
</evidence>
<reference evidence="1 2" key="1">
    <citation type="submission" date="2016-07" db="EMBL/GenBank/DDBJ databases">
        <title>Pervasive Adenine N6-methylation of Active Genes in Fungi.</title>
        <authorList>
            <consortium name="DOE Joint Genome Institute"/>
            <person name="Mondo S.J."/>
            <person name="Dannebaum R.O."/>
            <person name="Kuo R.C."/>
            <person name="Labutti K."/>
            <person name="Haridas S."/>
            <person name="Kuo A."/>
            <person name="Salamov A."/>
            <person name="Ahrendt S.R."/>
            <person name="Lipzen A."/>
            <person name="Sullivan W."/>
            <person name="Andreopoulos W.B."/>
            <person name="Clum A."/>
            <person name="Lindquist E."/>
            <person name="Daum C."/>
            <person name="Ramamoorthy G.K."/>
            <person name="Gryganskyi A."/>
            <person name="Culley D."/>
            <person name="Magnuson J.K."/>
            <person name="James T.Y."/>
            <person name="O'Malley M.A."/>
            <person name="Stajich J.E."/>
            <person name="Spatafora J.W."/>
            <person name="Visel A."/>
            <person name="Grigoriev I.V."/>
        </authorList>
    </citation>
    <scope>NUCLEOTIDE SEQUENCE [LARGE SCALE GENOMIC DNA]</scope>
    <source>
        <strain evidence="1 2">CBS 129021</strain>
    </source>
</reference>
<gene>
    <name evidence="1" type="ORF">BCR38DRAFT_471636</name>
</gene>
<dbReference type="Proteomes" id="UP000193689">
    <property type="component" value="Unassembled WGS sequence"/>
</dbReference>
<name>A0A1Y2EGD5_9PEZI</name>
<sequence length="244" mass="28673">MDPTKEFESFLKLPPELQTMIWRHYWYRSLGYLQRLWSLGSMYQSSFDPQTGRVADATERTLRQDLGSVCLHKVKGLLPRDYTYEQLQFGRSIIHVDFNRDRFYFSARFFWACVDPTTHIIVDMFAIKDLAASGWNEYGAIIRKFPSLRTLTVSSSIPYFCLNATRARIPPAITNGYRFVDFADFRRYHGSIKAHEEVQGDGFTKLCSTMRELPRNTWHLWQLREALGDKVQILHQVNLDRRAD</sequence>
<evidence type="ECO:0000313" key="1">
    <source>
        <dbReference type="EMBL" id="ORY70316.1"/>
    </source>
</evidence>
<organism evidence="1 2">
    <name type="scientific">Pseudomassariella vexata</name>
    <dbReference type="NCBI Taxonomy" id="1141098"/>
    <lineage>
        <taxon>Eukaryota</taxon>
        <taxon>Fungi</taxon>
        <taxon>Dikarya</taxon>
        <taxon>Ascomycota</taxon>
        <taxon>Pezizomycotina</taxon>
        <taxon>Sordariomycetes</taxon>
        <taxon>Xylariomycetidae</taxon>
        <taxon>Amphisphaeriales</taxon>
        <taxon>Pseudomassariaceae</taxon>
        <taxon>Pseudomassariella</taxon>
    </lineage>
</organism>
<comment type="caution">
    <text evidence="1">The sequence shown here is derived from an EMBL/GenBank/DDBJ whole genome shotgun (WGS) entry which is preliminary data.</text>
</comment>